<keyword evidence="1" id="KW-0472">Membrane</keyword>
<dbReference type="AlphaFoldDB" id="A0A2T0YJ16"/>
<keyword evidence="3" id="KW-1185">Reference proteome</keyword>
<sequence length="50" mass="5618">MIPVYITLALLVWLALCAGLLVILARLARERDRQDSIAARLPHPRPKDTP</sequence>
<dbReference type="EMBL" id="PVTY01000009">
    <property type="protein sequence ID" value="PRZ15180.1"/>
    <property type="molecule type" value="Genomic_DNA"/>
</dbReference>
<reference evidence="2 3" key="1">
    <citation type="submission" date="2018-03" db="EMBL/GenBank/DDBJ databases">
        <title>Comparative analysis of microorganisms from saline springs in Andes Mountain Range, Colombia.</title>
        <authorList>
            <person name="Rubin E."/>
        </authorList>
    </citation>
    <scope>NUCLEOTIDE SEQUENCE [LARGE SCALE GENOMIC DNA]</scope>
    <source>
        <strain evidence="2 3">CG 35</strain>
    </source>
</reference>
<evidence type="ECO:0000313" key="2">
    <source>
        <dbReference type="EMBL" id="PRZ15180.1"/>
    </source>
</evidence>
<proteinExistence type="predicted"/>
<feature type="transmembrane region" description="Helical" evidence="1">
    <location>
        <begin position="6"/>
        <end position="27"/>
    </location>
</feature>
<protein>
    <submittedName>
        <fullName evidence="2">Uncharacterized protein</fullName>
    </submittedName>
</protein>
<evidence type="ECO:0000313" key="3">
    <source>
        <dbReference type="Proteomes" id="UP000238217"/>
    </source>
</evidence>
<gene>
    <name evidence="2" type="ORF">BCL67_109101</name>
</gene>
<keyword evidence="1" id="KW-1133">Transmembrane helix</keyword>
<dbReference type="Proteomes" id="UP000238217">
    <property type="component" value="Unassembled WGS sequence"/>
</dbReference>
<organism evidence="2 3">
    <name type="scientific">Nesterenkonia sandarakina</name>
    <dbReference type="NCBI Taxonomy" id="272918"/>
    <lineage>
        <taxon>Bacteria</taxon>
        <taxon>Bacillati</taxon>
        <taxon>Actinomycetota</taxon>
        <taxon>Actinomycetes</taxon>
        <taxon>Micrococcales</taxon>
        <taxon>Micrococcaceae</taxon>
        <taxon>Nesterenkonia</taxon>
    </lineage>
</organism>
<accession>A0A2T0YJ16</accession>
<keyword evidence="1" id="KW-0812">Transmembrane</keyword>
<evidence type="ECO:0000256" key="1">
    <source>
        <dbReference type="SAM" id="Phobius"/>
    </source>
</evidence>
<comment type="caution">
    <text evidence="2">The sequence shown here is derived from an EMBL/GenBank/DDBJ whole genome shotgun (WGS) entry which is preliminary data.</text>
</comment>
<name>A0A2T0YJ16_9MICC</name>